<protein>
    <submittedName>
        <fullName evidence="1">Uncharacterized protein</fullName>
    </submittedName>
</protein>
<evidence type="ECO:0000313" key="1">
    <source>
        <dbReference type="EMBL" id="MEK8090366.1"/>
    </source>
</evidence>
<keyword evidence="2" id="KW-1185">Reference proteome</keyword>
<dbReference type="EMBL" id="JBBPCO010000011">
    <property type="protein sequence ID" value="MEK8090366.1"/>
    <property type="molecule type" value="Genomic_DNA"/>
</dbReference>
<sequence>MREFTPEQKRLLEQADPQTRALLEKHGFGAFDGYDCRSESDTFAPGEDYLKAVLPEHLQRLAGKLAKK</sequence>
<reference evidence="1 2" key="1">
    <citation type="submission" date="2024-04" db="EMBL/GenBank/DDBJ databases">
        <authorList>
            <person name="Abashina T."/>
            <person name="Shaikin A."/>
        </authorList>
    </citation>
    <scope>NUCLEOTIDE SEQUENCE [LARGE SCALE GENOMIC DNA]</scope>
    <source>
        <strain evidence="1 2">AAFK</strain>
    </source>
</reference>
<organism evidence="1 2">
    <name type="scientific">Thermithiobacillus plumbiphilus</name>
    <dbReference type="NCBI Taxonomy" id="1729899"/>
    <lineage>
        <taxon>Bacteria</taxon>
        <taxon>Pseudomonadati</taxon>
        <taxon>Pseudomonadota</taxon>
        <taxon>Acidithiobacillia</taxon>
        <taxon>Acidithiobacillales</taxon>
        <taxon>Thermithiobacillaceae</taxon>
        <taxon>Thermithiobacillus</taxon>
    </lineage>
</organism>
<evidence type="ECO:0000313" key="2">
    <source>
        <dbReference type="Proteomes" id="UP001446205"/>
    </source>
</evidence>
<proteinExistence type="predicted"/>
<dbReference type="RefSeq" id="WP_341371422.1">
    <property type="nucleotide sequence ID" value="NZ_JBBPCO010000011.1"/>
</dbReference>
<accession>A0ABU9DA08</accession>
<name>A0ABU9DA08_9PROT</name>
<comment type="caution">
    <text evidence="1">The sequence shown here is derived from an EMBL/GenBank/DDBJ whole genome shotgun (WGS) entry which is preliminary data.</text>
</comment>
<dbReference type="Proteomes" id="UP001446205">
    <property type="component" value="Unassembled WGS sequence"/>
</dbReference>
<gene>
    <name evidence="1" type="ORF">WOB96_11410</name>
</gene>